<dbReference type="Pfam" id="PF06990">
    <property type="entry name" value="Gal-3-0_sulfotr"/>
    <property type="match status" value="1"/>
</dbReference>
<dbReference type="PANTHER" id="PTHR14647">
    <property type="entry name" value="GALACTOSE-3-O-SULFOTRANSFERASE"/>
    <property type="match status" value="1"/>
</dbReference>
<dbReference type="InterPro" id="IPR009729">
    <property type="entry name" value="Gal-3-0_sulfotransfrase"/>
</dbReference>
<evidence type="ECO:0000313" key="10">
    <source>
        <dbReference type="EMBL" id="EGD80325.1"/>
    </source>
</evidence>
<dbReference type="InParanoid" id="F2URS0"/>
<dbReference type="STRING" id="946362.F2URS0"/>
<protein>
    <recommendedName>
        <fullName evidence="12">Sulfotransferase domain-containing protein</fullName>
    </recommendedName>
</protein>
<keyword evidence="9" id="KW-0325">Glycoprotein</keyword>
<evidence type="ECO:0000313" key="11">
    <source>
        <dbReference type="Proteomes" id="UP000007799"/>
    </source>
</evidence>
<dbReference type="Gene3D" id="3.40.50.300">
    <property type="entry name" value="P-loop containing nucleotide triphosphate hydrolases"/>
    <property type="match status" value="1"/>
</dbReference>
<dbReference type="GeneID" id="16068641"/>
<evidence type="ECO:0000256" key="7">
    <source>
        <dbReference type="ARBA" id="ARBA00023034"/>
    </source>
</evidence>
<dbReference type="GO" id="GO:0001733">
    <property type="term" value="F:galactosylceramide sulfotransferase activity"/>
    <property type="evidence" value="ECO:0007669"/>
    <property type="project" value="InterPro"/>
</dbReference>
<dbReference type="GO" id="GO:0009247">
    <property type="term" value="P:glycolipid biosynthetic process"/>
    <property type="evidence" value="ECO:0007669"/>
    <property type="project" value="InterPro"/>
</dbReference>
<evidence type="ECO:0000256" key="1">
    <source>
        <dbReference type="ARBA" id="ARBA00004323"/>
    </source>
</evidence>
<dbReference type="EMBL" id="GL832992">
    <property type="protein sequence ID" value="EGD80325.1"/>
    <property type="molecule type" value="Genomic_DNA"/>
</dbReference>
<keyword evidence="6" id="KW-1133">Transmembrane helix</keyword>
<keyword evidence="3" id="KW-0808">Transferase</keyword>
<dbReference type="RefSeq" id="XP_004988115.1">
    <property type="nucleotide sequence ID" value="XM_004988058.1"/>
</dbReference>
<evidence type="ECO:0000256" key="8">
    <source>
        <dbReference type="ARBA" id="ARBA00023136"/>
    </source>
</evidence>
<sequence length="437" mass="49534">MRPQMLFDHFNQTLFRLIEEEPGFHDELKYFRERKARMSEICRLHARMDGRLHRARIEEKRDIGEQDRMCHLVLLESQGFSKHFKWREGGDPIDIECRTQGYPHKTAVLARIDGVADGVVANLLLNTGIHHDLALSIPRSPITEGRTDVRAQFLTPKSRGGRNPAPINVLIGRTDAVLNMTTAAKFTAPNPKSFALVRDPAARFVDLWRELGMDAMLDGATMEDYLSDPNAFRNSMPEAARLRLHEGMARSLGYTGDVDTNMPIGKAQRAATSVARGFTLGLIAEHWFESLVYLRRLLCWSQREVEYIAHPSNPNAPAGAAVDVMFGPPQTAISDELRSKILAVNRVDAALYKHFNTTLWRGLEREAQMREEIDMTKAHLQHVLDTCEPLLHMMEAEIAELAENGSGSERRCARMLVPVDVLSRIAQKRKSSRWSYE</sequence>
<keyword evidence="5" id="KW-0735">Signal-anchor</keyword>
<evidence type="ECO:0000256" key="9">
    <source>
        <dbReference type="ARBA" id="ARBA00023180"/>
    </source>
</evidence>
<keyword evidence="7" id="KW-0333">Golgi apparatus</keyword>
<evidence type="ECO:0000256" key="4">
    <source>
        <dbReference type="ARBA" id="ARBA00022692"/>
    </source>
</evidence>
<comment type="subcellular location">
    <subcellularLocation>
        <location evidence="1">Golgi apparatus membrane</location>
        <topology evidence="1">Single-pass type II membrane protein</topology>
    </subcellularLocation>
</comment>
<evidence type="ECO:0000256" key="6">
    <source>
        <dbReference type="ARBA" id="ARBA00022989"/>
    </source>
</evidence>
<proteinExistence type="inferred from homology"/>
<accession>F2URS0</accession>
<dbReference type="KEGG" id="sre:PTSG_10580"/>
<evidence type="ECO:0000256" key="3">
    <source>
        <dbReference type="ARBA" id="ARBA00022679"/>
    </source>
</evidence>
<evidence type="ECO:0008006" key="12">
    <source>
        <dbReference type="Google" id="ProtNLM"/>
    </source>
</evidence>
<keyword evidence="11" id="KW-1185">Reference proteome</keyword>
<keyword evidence="4" id="KW-0812">Transmembrane</keyword>
<comment type="similarity">
    <text evidence="2">Belongs to the galactose-3-O-sulfotransferase family.</text>
</comment>
<keyword evidence="8" id="KW-0472">Membrane</keyword>
<dbReference type="eggNOG" id="ENOG502SQIY">
    <property type="taxonomic scope" value="Eukaryota"/>
</dbReference>
<dbReference type="InterPro" id="IPR027417">
    <property type="entry name" value="P-loop_NTPase"/>
</dbReference>
<dbReference type="AlphaFoldDB" id="F2URS0"/>
<dbReference type="OrthoDB" id="10024799at2759"/>
<dbReference type="PANTHER" id="PTHR14647:SF87">
    <property type="entry name" value="PUTATIVE-RELATED"/>
    <property type="match status" value="1"/>
</dbReference>
<gene>
    <name evidence="10" type="ORF">PTSG_10580</name>
</gene>
<reference evidence="10" key="1">
    <citation type="submission" date="2009-08" db="EMBL/GenBank/DDBJ databases">
        <title>Annotation of Salpingoeca rosetta.</title>
        <authorList>
            <consortium name="The Broad Institute Genome Sequencing Platform"/>
            <person name="Russ C."/>
            <person name="Cuomo C."/>
            <person name="Burger G."/>
            <person name="Gray M.W."/>
            <person name="Holland P.W.H."/>
            <person name="King N."/>
            <person name="Lang F.B.F."/>
            <person name="Roger A.J."/>
            <person name="Ruiz-Trillo I."/>
            <person name="Young S.K."/>
            <person name="Zeng Q."/>
            <person name="Gargeya S."/>
            <person name="Alvarado L."/>
            <person name="Berlin A."/>
            <person name="Chapman S.B."/>
            <person name="Chen Z."/>
            <person name="Freedman E."/>
            <person name="Gellesch M."/>
            <person name="Goldberg J."/>
            <person name="Griggs A."/>
            <person name="Gujja S."/>
            <person name="Heilman E."/>
            <person name="Heiman D."/>
            <person name="Howarth C."/>
            <person name="Mehta T."/>
            <person name="Neiman D."/>
            <person name="Pearson M."/>
            <person name="Roberts A."/>
            <person name="Saif S."/>
            <person name="Shea T."/>
            <person name="Shenoy N."/>
            <person name="Sisk P."/>
            <person name="Stolte C."/>
            <person name="Sykes S."/>
            <person name="White J."/>
            <person name="Yandava C."/>
            <person name="Haas B."/>
            <person name="Nusbaum C."/>
            <person name="Birren B."/>
        </authorList>
    </citation>
    <scope>NUCLEOTIDE SEQUENCE [LARGE SCALE GENOMIC DNA]</scope>
    <source>
        <strain evidence="10">ATCC 50818</strain>
    </source>
</reference>
<dbReference type="Proteomes" id="UP000007799">
    <property type="component" value="Unassembled WGS sequence"/>
</dbReference>
<name>F2URS0_SALR5</name>
<dbReference type="GO" id="GO:0000139">
    <property type="term" value="C:Golgi membrane"/>
    <property type="evidence" value="ECO:0007669"/>
    <property type="project" value="UniProtKB-SubCell"/>
</dbReference>
<evidence type="ECO:0000256" key="2">
    <source>
        <dbReference type="ARBA" id="ARBA00008124"/>
    </source>
</evidence>
<organism evidence="11">
    <name type="scientific">Salpingoeca rosetta (strain ATCC 50818 / BSB-021)</name>
    <dbReference type="NCBI Taxonomy" id="946362"/>
    <lineage>
        <taxon>Eukaryota</taxon>
        <taxon>Choanoflagellata</taxon>
        <taxon>Craspedida</taxon>
        <taxon>Salpingoecidae</taxon>
        <taxon>Salpingoeca</taxon>
    </lineage>
</organism>
<evidence type="ECO:0000256" key="5">
    <source>
        <dbReference type="ARBA" id="ARBA00022968"/>
    </source>
</evidence>